<accession>A0A7S0MTK7</accession>
<reference evidence="1" key="1">
    <citation type="submission" date="2021-01" db="EMBL/GenBank/DDBJ databases">
        <authorList>
            <person name="Corre E."/>
            <person name="Pelletier E."/>
            <person name="Niang G."/>
            <person name="Scheremetjew M."/>
            <person name="Finn R."/>
            <person name="Kale V."/>
            <person name="Holt S."/>
            <person name="Cochrane G."/>
            <person name="Meng A."/>
            <person name="Brown T."/>
            <person name="Cohen L."/>
        </authorList>
    </citation>
    <scope>NUCLEOTIDE SEQUENCE</scope>
    <source>
        <strain evidence="1">CCAP979/52</strain>
    </source>
</reference>
<sequence length="197" mass="22648">MKNICTTAIESKERFNPKDNTSARPYSFKKRKPLPGAYPKNFSPYLLTNISTTRAVPLSRSEIRNDLNFIQQAITKKFSSRYFEEVTCAPEIERQIDEPCQIDVPCQKASHQQTIHRRIPRKPNLSSFQVPTTEAEERRQLRAAMKESQLEAAQTNDFARPELRMLNENWNTAAKQEAVNGARLLRAVCSGRMFRTG</sequence>
<proteinExistence type="predicted"/>
<organism evidence="1">
    <name type="scientific">Cryptomonas curvata</name>
    <dbReference type="NCBI Taxonomy" id="233186"/>
    <lineage>
        <taxon>Eukaryota</taxon>
        <taxon>Cryptophyceae</taxon>
        <taxon>Cryptomonadales</taxon>
        <taxon>Cryptomonadaceae</taxon>
        <taxon>Cryptomonas</taxon>
    </lineage>
</organism>
<dbReference type="AlphaFoldDB" id="A0A7S0MTK7"/>
<dbReference type="EMBL" id="HBEZ01046507">
    <property type="protein sequence ID" value="CAD8648603.1"/>
    <property type="molecule type" value="Transcribed_RNA"/>
</dbReference>
<gene>
    <name evidence="1" type="ORF">CCUR1050_LOCUS25650</name>
</gene>
<evidence type="ECO:0000313" key="1">
    <source>
        <dbReference type="EMBL" id="CAD8648603.1"/>
    </source>
</evidence>
<name>A0A7S0MTK7_9CRYP</name>
<protein>
    <submittedName>
        <fullName evidence="1">Uncharacterized protein</fullName>
    </submittedName>
</protein>